<accession>N8YK41</accession>
<evidence type="ECO:0000313" key="2">
    <source>
        <dbReference type="Proteomes" id="UP000013270"/>
    </source>
</evidence>
<dbReference type="Proteomes" id="UP000013270">
    <property type="component" value="Unassembled WGS sequence"/>
</dbReference>
<proteinExistence type="predicted"/>
<reference evidence="1 2" key="1">
    <citation type="submission" date="2013-02" db="EMBL/GenBank/DDBJ databases">
        <title>The Genome Sequence of Acinetobacter bereziniae NIPH 3.</title>
        <authorList>
            <consortium name="The Broad Institute Genome Sequencing Platform"/>
            <consortium name="The Broad Institute Genome Sequencing Center for Infectious Disease"/>
            <person name="Cerqueira G."/>
            <person name="Feldgarden M."/>
            <person name="Courvalin P."/>
            <person name="Perichon B."/>
            <person name="Grillot-Courvalin C."/>
            <person name="Clermont D."/>
            <person name="Rocha E."/>
            <person name="Yoon E.-J."/>
            <person name="Nemec A."/>
            <person name="Walker B."/>
            <person name="Young S.K."/>
            <person name="Zeng Q."/>
            <person name="Gargeya S."/>
            <person name="Fitzgerald M."/>
            <person name="Haas B."/>
            <person name="Abouelleil A."/>
            <person name="Alvarado L."/>
            <person name="Arachchi H.M."/>
            <person name="Berlin A.M."/>
            <person name="Chapman S.B."/>
            <person name="Dewar J."/>
            <person name="Goldberg J."/>
            <person name="Griggs A."/>
            <person name="Gujja S."/>
            <person name="Hansen M."/>
            <person name="Howarth C."/>
            <person name="Imamovic A."/>
            <person name="Larimer J."/>
            <person name="McCowan C."/>
            <person name="Murphy C."/>
            <person name="Neiman D."/>
            <person name="Pearson M."/>
            <person name="Priest M."/>
            <person name="Roberts A."/>
            <person name="Saif S."/>
            <person name="Shea T."/>
            <person name="Sisk P."/>
            <person name="Sykes S."/>
            <person name="Wortman J."/>
            <person name="Nusbaum C."/>
            <person name="Birren B."/>
        </authorList>
    </citation>
    <scope>NUCLEOTIDE SEQUENCE [LARGE SCALE GENOMIC DNA]</scope>
    <source>
        <strain evidence="1 2">NIPH 3</strain>
    </source>
</reference>
<dbReference type="EMBL" id="APPK01000059">
    <property type="protein sequence ID" value="ENV19640.1"/>
    <property type="molecule type" value="Genomic_DNA"/>
</dbReference>
<dbReference type="RefSeq" id="WP_004825976.1">
    <property type="nucleotide sequence ID" value="NZ_KB849461.1"/>
</dbReference>
<dbReference type="HOGENOM" id="CLU_1021723_0_0_6"/>
<dbReference type="PATRIC" id="fig|1217651.3.peg.4218"/>
<gene>
    <name evidence="1" type="ORF">F963_04278</name>
</gene>
<protein>
    <submittedName>
        <fullName evidence="1">Uncharacterized protein</fullName>
    </submittedName>
</protein>
<sequence length="274" mass="30872">MSAYTDNFESQLKTIISNYSNQALPQNLPQWVKDLGISSSNKIVKAERIGSSGYKTDIIVYFDNHKVLKISAKMSSADYFGNWYSHKRLIEEFGSDCFQKLTRDCTKWANNWIKHSNAALFVGVSICFGKRSGNTSRDFSEVFSPSDIIKIVAGTGTGNETANCLYSTSNLPSSIGQFFDILKPINSSTIFELSHNFKIAYRPINPMTEGTNRGKCTYTQFVPFQKLSQPLEVNNLSDLNKLGDFQVVEQNSLNHNRILDSLKKDFNIIVPRKS</sequence>
<dbReference type="AlphaFoldDB" id="N8YK41"/>
<name>N8YK41_ACIBZ</name>
<comment type="caution">
    <text evidence="1">The sequence shown here is derived from an EMBL/GenBank/DDBJ whole genome shotgun (WGS) entry which is preliminary data.</text>
</comment>
<evidence type="ECO:0000313" key="1">
    <source>
        <dbReference type="EMBL" id="ENV19640.1"/>
    </source>
</evidence>
<organism evidence="1 2">
    <name type="scientific">Acinetobacter bereziniae NIPH 3</name>
    <dbReference type="NCBI Taxonomy" id="1217651"/>
    <lineage>
        <taxon>Bacteria</taxon>
        <taxon>Pseudomonadati</taxon>
        <taxon>Pseudomonadota</taxon>
        <taxon>Gammaproteobacteria</taxon>
        <taxon>Moraxellales</taxon>
        <taxon>Moraxellaceae</taxon>
        <taxon>Acinetobacter</taxon>
    </lineage>
</organism>